<evidence type="ECO:0000313" key="13">
    <source>
        <dbReference type="RefSeq" id="XP_031552274.1"/>
    </source>
</evidence>
<dbReference type="InterPro" id="IPR050569">
    <property type="entry name" value="TAAR"/>
</dbReference>
<dbReference type="Gene3D" id="1.20.1070.10">
    <property type="entry name" value="Rhodopsin 7-helix transmembrane proteins"/>
    <property type="match status" value="1"/>
</dbReference>
<dbReference type="PRINTS" id="PR00237">
    <property type="entry name" value="GPCRRHODOPSN"/>
</dbReference>
<evidence type="ECO:0000313" key="12">
    <source>
        <dbReference type="Proteomes" id="UP000515163"/>
    </source>
</evidence>
<dbReference type="SMART" id="SM01381">
    <property type="entry name" value="7TM_GPCR_Srsx"/>
    <property type="match status" value="1"/>
</dbReference>
<protein>
    <submittedName>
        <fullName evidence="13">Melanocortin receptor 5-like</fullName>
    </submittedName>
</protein>
<dbReference type="PANTHER" id="PTHR24249">
    <property type="entry name" value="HISTAMINE RECEPTOR-RELATED G-PROTEIN COUPLED RECEPTOR"/>
    <property type="match status" value="1"/>
</dbReference>
<feature type="domain" description="G-protein coupled receptors family 1 profile" evidence="11">
    <location>
        <begin position="56"/>
        <end position="308"/>
    </location>
</feature>
<keyword evidence="8 9" id="KW-0807">Transducer</keyword>
<feature type="transmembrane region" description="Helical" evidence="10">
    <location>
        <begin position="32"/>
        <end position="65"/>
    </location>
</feature>
<feature type="transmembrane region" description="Helical" evidence="10">
    <location>
        <begin position="285"/>
        <end position="307"/>
    </location>
</feature>
<keyword evidence="4 10" id="KW-1133">Transmembrane helix</keyword>
<organism evidence="12 13">
    <name type="scientific">Actinia tenebrosa</name>
    <name type="common">Australian red waratah sea anemone</name>
    <dbReference type="NCBI Taxonomy" id="6105"/>
    <lineage>
        <taxon>Eukaryota</taxon>
        <taxon>Metazoa</taxon>
        <taxon>Cnidaria</taxon>
        <taxon>Anthozoa</taxon>
        <taxon>Hexacorallia</taxon>
        <taxon>Actiniaria</taxon>
        <taxon>Actiniidae</taxon>
        <taxon>Actinia</taxon>
    </lineage>
</organism>
<dbReference type="PROSITE" id="PS50262">
    <property type="entry name" value="G_PROTEIN_RECEP_F1_2"/>
    <property type="match status" value="1"/>
</dbReference>
<dbReference type="PROSITE" id="PS00237">
    <property type="entry name" value="G_PROTEIN_RECEP_F1_1"/>
    <property type="match status" value="1"/>
</dbReference>
<dbReference type="KEGG" id="aten:116289474"/>
<dbReference type="SUPFAM" id="SSF81321">
    <property type="entry name" value="Family A G protein-coupled receptor-like"/>
    <property type="match status" value="1"/>
</dbReference>
<feature type="transmembrane region" description="Helical" evidence="10">
    <location>
        <begin position="77"/>
        <end position="98"/>
    </location>
</feature>
<evidence type="ECO:0000256" key="2">
    <source>
        <dbReference type="ARBA" id="ARBA00022475"/>
    </source>
</evidence>
<proteinExistence type="inferred from homology"/>
<feature type="transmembrane region" description="Helical" evidence="10">
    <location>
        <begin position="157"/>
        <end position="178"/>
    </location>
</feature>
<evidence type="ECO:0000256" key="6">
    <source>
        <dbReference type="ARBA" id="ARBA00023136"/>
    </source>
</evidence>
<evidence type="ECO:0000256" key="4">
    <source>
        <dbReference type="ARBA" id="ARBA00022989"/>
    </source>
</evidence>
<dbReference type="InterPro" id="IPR017452">
    <property type="entry name" value="GPCR_Rhodpsn_7TM"/>
</dbReference>
<dbReference type="Pfam" id="PF00001">
    <property type="entry name" value="7tm_1"/>
    <property type="match status" value="1"/>
</dbReference>
<feature type="transmembrane region" description="Helical" evidence="10">
    <location>
        <begin position="184"/>
        <end position="210"/>
    </location>
</feature>
<evidence type="ECO:0000256" key="10">
    <source>
        <dbReference type="SAM" id="Phobius"/>
    </source>
</evidence>
<keyword evidence="6 10" id="KW-0472">Membrane</keyword>
<feature type="transmembrane region" description="Helical" evidence="10">
    <location>
        <begin position="118"/>
        <end position="136"/>
    </location>
</feature>
<evidence type="ECO:0000256" key="5">
    <source>
        <dbReference type="ARBA" id="ARBA00023040"/>
    </source>
</evidence>
<dbReference type="GO" id="GO:0005886">
    <property type="term" value="C:plasma membrane"/>
    <property type="evidence" value="ECO:0007669"/>
    <property type="project" value="UniProtKB-SubCell"/>
</dbReference>
<dbReference type="AlphaFoldDB" id="A0A6P8H792"/>
<sequence length="359" mass="41000">MLSGVSSNLSMMPNSTKTIQCMYTMYFIQEPSFAIGLITVVTCFLTGILSITGAMANSLVCGAILRNRDLQNYSNILLLLLSVNDFLVAFVTQPLYIVRRVLESQHSYICWITLCYRSLWNISIGVSFLVVTLISCERCFALFHPFKYKIHVSVPRLLLTTLLLSGLWIVFVLSRFFGLNNESYYYITTSLLMIFIIIITIAHVKIFILARRHHVQISMTSCAASESNETSSDRKPSKRRRNHYTAREAKIAKSTAFIVGAVFVCYFPLMIALITSNLINHEYLFHYYVFPWTDVLVFLNCVLNPAIYCWRSRELRTAIVKLIGVLRKKSKVGTNQFISKSFKKRNKVNGSQPKPTVVQ</sequence>
<evidence type="ECO:0000256" key="9">
    <source>
        <dbReference type="RuleBase" id="RU000688"/>
    </source>
</evidence>
<keyword evidence="12" id="KW-1185">Reference proteome</keyword>
<dbReference type="Proteomes" id="UP000515163">
    <property type="component" value="Unplaced"/>
</dbReference>
<dbReference type="InterPro" id="IPR000276">
    <property type="entry name" value="GPCR_Rhodpsn"/>
</dbReference>
<keyword evidence="2" id="KW-1003">Cell membrane</keyword>
<keyword evidence="3 9" id="KW-0812">Transmembrane</keyword>
<evidence type="ECO:0000256" key="8">
    <source>
        <dbReference type="ARBA" id="ARBA00023224"/>
    </source>
</evidence>
<keyword evidence="7 9" id="KW-0675">Receptor</keyword>
<dbReference type="InParanoid" id="A0A6P8H792"/>
<evidence type="ECO:0000256" key="3">
    <source>
        <dbReference type="ARBA" id="ARBA00022692"/>
    </source>
</evidence>
<dbReference type="OrthoDB" id="5988485at2759"/>
<feature type="transmembrane region" description="Helical" evidence="10">
    <location>
        <begin position="256"/>
        <end position="279"/>
    </location>
</feature>
<comment type="subcellular location">
    <subcellularLocation>
        <location evidence="1">Cell membrane</location>
        <topology evidence="1">Multi-pass membrane protein</topology>
    </subcellularLocation>
</comment>
<reference evidence="13" key="1">
    <citation type="submission" date="2025-08" db="UniProtKB">
        <authorList>
            <consortium name="RefSeq"/>
        </authorList>
    </citation>
    <scope>IDENTIFICATION</scope>
    <source>
        <tissue evidence="13">Tentacle</tissue>
    </source>
</reference>
<gene>
    <name evidence="13" type="primary">LOC116289474</name>
</gene>
<dbReference type="RefSeq" id="XP_031552274.1">
    <property type="nucleotide sequence ID" value="XM_031696414.1"/>
</dbReference>
<keyword evidence="5 9" id="KW-0297">G-protein coupled receptor</keyword>
<evidence type="ECO:0000256" key="1">
    <source>
        <dbReference type="ARBA" id="ARBA00004651"/>
    </source>
</evidence>
<dbReference type="PANTHER" id="PTHR24249:SF372">
    <property type="entry name" value="G-PROTEIN COUPLED RECEPTORS FAMILY 1 PROFILE DOMAIN-CONTAINING PROTEIN"/>
    <property type="match status" value="1"/>
</dbReference>
<comment type="similarity">
    <text evidence="9">Belongs to the G-protein coupled receptor 1 family.</text>
</comment>
<accession>A0A6P8H792</accession>
<evidence type="ECO:0000256" key="7">
    <source>
        <dbReference type="ARBA" id="ARBA00023170"/>
    </source>
</evidence>
<dbReference type="GO" id="GO:0004930">
    <property type="term" value="F:G protein-coupled receptor activity"/>
    <property type="evidence" value="ECO:0007669"/>
    <property type="project" value="UniProtKB-KW"/>
</dbReference>
<name>A0A6P8H792_ACTTE</name>
<dbReference type="GeneID" id="116289474"/>
<evidence type="ECO:0000259" key="11">
    <source>
        <dbReference type="PROSITE" id="PS50262"/>
    </source>
</evidence>
<dbReference type="CDD" id="cd00637">
    <property type="entry name" value="7tm_classA_rhodopsin-like"/>
    <property type="match status" value="1"/>
</dbReference>